<evidence type="ECO:0000256" key="1">
    <source>
        <dbReference type="SAM" id="MobiDB-lite"/>
    </source>
</evidence>
<feature type="region of interest" description="Disordered" evidence="1">
    <location>
        <begin position="1"/>
        <end position="27"/>
    </location>
</feature>
<evidence type="ECO:0000313" key="2">
    <source>
        <dbReference type="EMBL" id="KAK1117450.1"/>
    </source>
</evidence>
<reference evidence="2" key="1">
    <citation type="submission" date="2021-10" db="EMBL/GenBank/DDBJ databases">
        <title>Melipona bicolor Genome sequencing and assembly.</title>
        <authorList>
            <person name="Araujo N.S."/>
            <person name="Arias M.C."/>
        </authorList>
    </citation>
    <scope>NUCLEOTIDE SEQUENCE</scope>
    <source>
        <strain evidence="2">USP_2M_L1-L4_2017</strain>
        <tissue evidence="2">Whole body</tissue>
    </source>
</reference>
<accession>A0AA40FEN1</accession>
<dbReference type="AlphaFoldDB" id="A0AA40FEN1"/>
<organism evidence="2 3">
    <name type="scientific">Melipona bicolor</name>
    <dbReference type="NCBI Taxonomy" id="60889"/>
    <lineage>
        <taxon>Eukaryota</taxon>
        <taxon>Metazoa</taxon>
        <taxon>Ecdysozoa</taxon>
        <taxon>Arthropoda</taxon>
        <taxon>Hexapoda</taxon>
        <taxon>Insecta</taxon>
        <taxon>Pterygota</taxon>
        <taxon>Neoptera</taxon>
        <taxon>Endopterygota</taxon>
        <taxon>Hymenoptera</taxon>
        <taxon>Apocrita</taxon>
        <taxon>Aculeata</taxon>
        <taxon>Apoidea</taxon>
        <taxon>Anthophila</taxon>
        <taxon>Apidae</taxon>
        <taxon>Melipona</taxon>
    </lineage>
</organism>
<dbReference type="Proteomes" id="UP001177670">
    <property type="component" value="Unassembled WGS sequence"/>
</dbReference>
<protein>
    <submittedName>
        <fullName evidence="2">Uncharacterized protein</fullName>
    </submittedName>
</protein>
<dbReference type="EMBL" id="JAHYIQ010000051">
    <property type="protein sequence ID" value="KAK1117450.1"/>
    <property type="molecule type" value="Genomic_DNA"/>
</dbReference>
<evidence type="ECO:0000313" key="3">
    <source>
        <dbReference type="Proteomes" id="UP001177670"/>
    </source>
</evidence>
<name>A0AA40FEN1_9HYME</name>
<comment type="caution">
    <text evidence="2">The sequence shown here is derived from an EMBL/GenBank/DDBJ whole genome shotgun (WGS) entry which is preliminary data.</text>
</comment>
<keyword evidence="3" id="KW-1185">Reference proteome</keyword>
<sequence length="52" mass="5570">MHHDSTGIAASINAPLEDNPFVSPSSQVIPANLRMQIVDKRQSTGAERSTGH</sequence>
<gene>
    <name evidence="2" type="ORF">K0M31_016654</name>
</gene>
<proteinExistence type="predicted"/>